<accession>A0A086CHB4</accession>
<dbReference type="PATRIC" id="fig|1527444.3.peg.622"/>
<name>A0A086CHB4_9CHRO</name>
<organism evidence="1 2">
    <name type="scientific">Candidatus Atelocyanobacterium thalassa isolate SIO64986</name>
    <dbReference type="NCBI Taxonomy" id="1527444"/>
    <lineage>
        <taxon>Bacteria</taxon>
        <taxon>Bacillati</taxon>
        <taxon>Cyanobacteriota</taxon>
        <taxon>Cyanophyceae</taxon>
        <taxon>Oscillatoriophycideae</taxon>
        <taxon>Chroococcales</taxon>
        <taxon>Aphanothecaceae</taxon>
        <taxon>Candidatus Atelocyanobacterium</taxon>
        <taxon>Candidatus Atelocyanobacterium thalassae</taxon>
    </lineage>
</organism>
<sequence length="312" mass="35330">MMDQLLITKKISLTIISILVLSFSEDCARASDPFRKVNPRPIGKNTVTALTEIFKEGNYLEGKYYLKKAIEAESNEPLSHALSASLAFADQDWETMIKSASKTLAVAKKLESSDLLRSNLYQAVGHFLEGAYVSAMHGPIGAADKLQLVLKYLDKVADIDPEDPEFNLLKGYLDLLLAVNLPFSTPEDTITNFEKYAAPKYLVNRALFAAYRDLKKYTMAMDYINIALHDSPNNPELQYFKGQLLRKQGKAQINDRISFNLLNEAYKHFDKAMTKFSELPKGIQIPLRYDHQTVQNEIKNFNLEVSTTFKVK</sequence>
<dbReference type="InterPro" id="IPR011990">
    <property type="entry name" value="TPR-like_helical_dom_sf"/>
</dbReference>
<evidence type="ECO:0000313" key="1">
    <source>
        <dbReference type="EMBL" id="KFF41578.1"/>
    </source>
</evidence>
<dbReference type="STRING" id="1527444.ucyna2_00649"/>
<evidence type="ECO:0000313" key="2">
    <source>
        <dbReference type="Proteomes" id="UP000028922"/>
    </source>
</evidence>
<dbReference type="Proteomes" id="UP000028922">
    <property type="component" value="Unassembled WGS sequence"/>
</dbReference>
<reference evidence="1 2" key="1">
    <citation type="submission" date="2014-08" db="EMBL/GenBank/DDBJ databases">
        <title>Comparative genomics reveals surprising divergence of two closely related strains of uncultivated UCYN-A cyanobacteria.</title>
        <authorList>
            <person name="Bombar D."/>
            <person name="Heller P."/>
            <person name="Sanchez-Baracaldo P."/>
            <person name="Carter B.J."/>
            <person name="Zert J.P."/>
        </authorList>
    </citation>
    <scope>NUCLEOTIDE SEQUENCE [LARGE SCALE GENOMIC DNA]</scope>
</reference>
<evidence type="ECO:0008006" key="3">
    <source>
        <dbReference type="Google" id="ProtNLM"/>
    </source>
</evidence>
<dbReference type="EMBL" id="JPSP01000005">
    <property type="protein sequence ID" value="KFF41578.1"/>
    <property type="molecule type" value="Genomic_DNA"/>
</dbReference>
<protein>
    <recommendedName>
        <fullName evidence="3">Tetratricopeptide repeat protein</fullName>
    </recommendedName>
</protein>
<dbReference type="NCBIfam" id="NF041522">
    <property type="entry name" value="TPR_sll0314"/>
    <property type="match status" value="1"/>
</dbReference>
<comment type="caution">
    <text evidence="1">The sequence shown here is derived from an EMBL/GenBank/DDBJ whole genome shotgun (WGS) entry which is preliminary data.</text>
</comment>
<dbReference type="Gene3D" id="1.25.40.10">
    <property type="entry name" value="Tetratricopeptide repeat domain"/>
    <property type="match status" value="2"/>
</dbReference>
<dbReference type="InterPro" id="IPR048173">
    <property type="entry name" value="Sll0314-like"/>
</dbReference>
<dbReference type="eggNOG" id="COG0457">
    <property type="taxonomic scope" value="Bacteria"/>
</dbReference>
<dbReference type="AlphaFoldDB" id="A0A086CHB4"/>
<gene>
    <name evidence="1" type="ORF">ucyna2_00649</name>
</gene>
<dbReference type="SUPFAM" id="SSF48452">
    <property type="entry name" value="TPR-like"/>
    <property type="match status" value="1"/>
</dbReference>
<proteinExistence type="predicted"/>